<reference evidence="2" key="2">
    <citation type="journal article" date="2017" name="Nat. Plants">
        <title>The Aegilops tauschii genome reveals multiple impacts of transposons.</title>
        <authorList>
            <person name="Zhao G."/>
            <person name="Zou C."/>
            <person name="Li K."/>
            <person name="Wang K."/>
            <person name="Li T."/>
            <person name="Gao L."/>
            <person name="Zhang X."/>
            <person name="Wang H."/>
            <person name="Yang Z."/>
            <person name="Liu X."/>
            <person name="Jiang W."/>
            <person name="Mao L."/>
            <person name="Kong X."/>
            <person name="Jiao Y."/>
            <person name="Jia J."/>
        </authorList>
    </citation>
    <scope>NUCLEOTIDE SEQUENCE [LARGE SCALE GENOMIC DNA]</scope>
    <source>
        <strain evidence="2">cv. AL8/78</strain>
    </source>
</reference>
<organism evidence="1 2">
    <name type="scientific">Aegilops tauschii subsp. strangulata</name>
    <name type="common">Goatgrass</name>
    <dbReference type="NCBI Taxonomy" id="200361"/>
    <lineage>
        <taxon>Eukaryota</taxon>
        <taxon>Viridiplantae</taxon>
        <taxon>Streptophyta</taxon>
        <taxon>Embryophyta</taxon>
        <taxon>Tracheophyta</taxon>
        <taxon>Spermatophyta</taxon>
        <taxon>Magnoliopsida</taxon>
        <taxon>Liliopsida</taxon>
        <taxon>Poales</taxon>
        <taxon>Poaceae</taxon>
        <taxon>BOP clade</taxon>
        <taxon>Pooideae</taxon>
        <taxon>Triticodae</taxon>
        <taxon>Triticeae</taxon>
        <taxon>Triticinae</taxon>
        <taxon>Aegilops</taxon>
    </lineage>
</organism>
<dbReference type="EnsemblPlants" id="AET2Gv20951400.18">
    <property type="protein sequence ID" value="AET2Gv20951400.18"/>
    <property type="gene ID" value="AET2Gv20951400"/>
</dbReference>
<proteinExistence type="predicted"/>
<dbReference type="Gramene" id="AET2Gv20951400.18">
    <property type="protein sequence ID" value="AET2Gv20951400.18"/>
    <property type="gene ID" value="AET2Gv20951400"/>
</dbReference>
<reference evidence="1" key="4">
    <citation type="submission" date="2019-03" db="UniProtKB">
        <authorList>
            <consortium name="EnsemblPlants"/>
        </authorList>
    </citation>
    <scope>IDENTIFICATION</scope>
</reference>
<accession>A0A453CT34</accession>
<evidence type="ECO:0000313" key="1">
    <source>
        <dbReference type="EnsemblPlants" id="AET2Gv20951400.18"/>
    </source>
</evidence>
<evidence type="ECO:0000313" key="2">
    <source>
        <dbReference type="Proteomes" id="UP000015105"/>
    </source>
</evidence>
<protein>
    <submittedName>
        <fullName evidence="1">Uncharacterized protein</fullName>
    </submittedName>
</protein>
<reference evidence="1" key="5">
    <citation type="journal article" date="2021" name="G3 (Bethesda)">
        <title>Aegilops tauschii genome assembly Aet v5.0 features greater sequence contiguity and improved annotation.</title>
        <authorList>
            <person name="Wang L."/>
            <person name="Zhu T."/>
            <person name="Rodriguez J.C."/>
            <person name="Deal K.R."/>
            <person name="Dubcovsky J."/>
            <person name="McGuire P.E."/>
            <person name="Lux T."/>
            <person name="Spannagl M."/>
            <person name="Mayer K.F.X."/>
            <person name="Baldrich P."/>
            <person name="Meyers B.C."/>
            <person name="Huo N."/>
            <person name="Gu Y.Q."/>
            <person name="Zhou H."/>
            <person name="Devos K.M."/>
            <person name="Bennetzen J.L."/>
            <person name="Unver T."/>
            <person name="Budak H."/>
            <person name="Gulick P.J."/>
            <person name="Galiba G."/>
            <person name="Kalapos B."/>
            <person name="Nelson D.R."/>
            <person name="Li P."/>
            <person name="You F.M."/>
            <person name="Luo M.C."/>
            <person name="Dvorak J."/>
        </authorList>
    </citation>
    <scope>NUCLEOTIDE SEQUENCE [LARGE SCALE GENOMIC DNA]</scope>
    <source>
        <strain evidence="1">cv. AL8/78</strain>
    </source>
</reference>
<dbReference type="Proteomes" id="UP000015105">
    <property type="component" value="Chromosome 2D"/>
</dbReference>
<keyword evidence="2" id="KW-1185">Reference proteome</keyword>
<name>A0A453CT34_AEGTS</name>
<reference evidence="2" key="1">
    <citation type="journal article" date="2014" name="Science">
        <title>Ancient hybridizations among the ancestral genomes of bread wheat.</title>
        <authorList>
            <consortium name="International Wheat Genome Sequencing Consortium,"/>
            <person name="Marcussen T."/>
            <person name="Sandve S.R."/>
            <person name="Heier L."/>
            <person name="Spannagl M."/>
            <person name="Pfeifer M."/>
            <person name="Jakobsen K.S."/>
            <person name="Wulff B.B."/>
            <person name="Steuernagel B."/>
            <person name="Mayer K.F."/>
            <person name="Olsen O.A."/>
        </authorList>
    </citation>
    <scope>NUCLEOTIDE SEQUENCE [LARGE SCALE GENOMIC DNA]</scope>
    <source>
        <strain evidence="2">cv. AL8/78</strain>
    </source>
</reference>
<reference evidence="1" key="3">
    <citation type="journal article" date="2017" name="Nature">
        <title>Genome sequence of the progenitor of the wheat D genome Aegilops tauschii.</title>
        <authorList>
            <person name="Luo M.C."/>
            <person name="Gu Y.Q."/>
            <person name="Puiu D."/>
            <person name="Wang H."/>
            <person name="Twardziok S.O."/>
            <person name="Deal K.R."/>
            <person name="Huo N."/>
            <person name="Zhu T."/>
            <person name="Wang L."/>
            <person name="Wang Y."/>
            <person name="McGuire P.E."/>
            <person name="Liu S."/>
            <person name="Long H."/>
            <person name="Ramasamy R.K."/>
            <person name="Rodriguez J.C."/>
            <person name="Van S.L."/>
            <person name="Yuan L."/>
            <person name="Wang Z."/>
            <person name="Xia Z."/>
            <person name="Xiao L."/>
            <person name="Anderson O.D."/>
            <person name="Ouyang S."/>
            <person name="Liang Y."/>
            <person name="Zimin A.V."/>
            <person name="Pertea G."/>
            <person name="Qi P."/>
            <person name="Bennetzen J.L."/>
            <person name="Dai X."/>
            <person name="Dawson M.W."/>
            <person name="Muller H.G."/>
            <person name="Kugler K."/>
            <person name="Rivarola-Duarte L."/>
            <person name="Spannagl M."/>
            <person name="Mayer K.F.X."/>
            <person name="Lu F.H."/>
            <person name="Bevan M.W."/>
            <person name="Leroy P."/>
            <person name="Li P."/>
            <person name="You F.M."/>
            <person name="Sun Q."/>
            <person name="Liu Z."/>
            <person name="Lyons E."/>
            <person name="Wicker T."/>
            <person name="Salzberg S.L."/>
            <person name="Devos K.M."/>
            <person name="Dvorak J."/>
        </authorList>
    </citation>
    <scope>NUCLEOTIDE SEQUENCE [LARGE SCALE GENOMIC DNA]</scope>
    <source>
        <strain evidence="1">cv. AL8/78</strain>
    </source>
</reference>
<sequence length="82" mass="9726">HREIKREGIPFSAKPVTCRLRRRRSCPRELLQPHAENRPLRSTGFSCRRRRRFCCLSPSPACSTSDWRRSWCQGPDLMRLDT</sequence>
<dbReference type="AlphaFoldDB" id="A0A453CT34"/>